<dbReference type="KEGG" id="mpd:MCP_1292"/>
<comment type="similarity">
    <text evidence="2 12">Belongs to the class-I aminoacyl-tRNA synthetase family.</text>
</comment>
<dbReference type="InterPro" id="IPR009080">
    <property type="entry name" value="tRNAsynth_Ia_anticodon-bd"/>
</dbReference>
<dbReference type="GO" id="GO:0008270">
    <property type="term" value="F:zinc ion binding"/>
    <property type="evidence" value="ECO:0007669"/>
    <property type="project" value="UniProtKB-UniRule"/>
</dbReference>
<dbReference type="PRINTS" id="PR00983">
    <property type="entry name" value="TRNASYNTHCYS"/>
</dbReference>
<feature type="binding site" evidence="12">
    <location>
        <position position="236"/>
    </location>
    <ligand>
        <name>Zn(2+)</name>
        <dbReference type="ChEBI" id="CHEBI:29105"/>
    </ligand>
</feature>
<keyword evidence="5 12" id="KW-0479">Metal-binding</keyword>
<dbReference type="PANTHER" id="PTHR10890">
    <property type="entry name" value="CYSTEINYL-TRNA SYNTHETASE"/>
    <property type="match status" value="1"/>
</dbReference>
<keyword evidence="3 12" id="KW-0963">Cytoplasm</keyword>
<dbReference type="eggNOG" id="arCOG00486">
    <property type="taxonomic scope" value="Archaea"/>
</dbReference>
<evidence type="ECO:0000259" key="13">
    <source>
        <dbReference type="SMART" id="SM00840"/>
    </source>
</evidence>
<feature type="binding site" evidence="12">
    <location>
        <position position="240"/>
    </location>
    <ligand>
        <name>Zn(2+)</name>
        <dbReference type="ChEBI" id="CHEBI:29105"/>
    </ligand>
</feature>
<dbReference type="Pfam" id="PF09190">
    <property type="entry name" value="DALR_2"/>
    <property type="match status" value="1"/>
</dbReference>
<keyword evidence="9 12" id="KW-0648">Protein biosynthesis</keyword>
<dbReference type="PATRIC" id="fig|304371.9.peg.1329"/>
<dbReference type="SUPFAM" id="SSF52374">
    <property type="entry name" value="Nucleotidylyl transferase"/>
    <property type="match status" value="1"/>
</dbReference>
<evidence type="ECO:0000256" key="8">
    <source>
        <dbReference type="ARBA" id="ARBA00022840"/>
    </source>
</evidence>
<dbReference type="HAMAP" id="MF_00041">
    <property type="entry name" value="Cys_tRNA_synth"/>
    <property type="match status" value="1"/>
</dbReference>
<evidence type="ECO:0000313" key="14">
    <source>
        <dbReference type="EMBL" id="BAI61364.1"/>
    </source>
</evidence>
<feature type="domain" description="Cysteinyl-tRNA synthetase class Ia DALR" evidence="13">
    <location>
        <begin position="356"/>
        <end position="421"/>
    </location>
</feature>
<evidence type="ECO:0000256" key="9">
    <source>
        <dbReference type="ARBA" id="ARBA00022917"/>
    </source>
</evidence>
<keyword evidence="8 12" id="KW-0067">ATP-binding</keyword>
<keyword evidence="6 12" id="KW-0547">Nucleotide-binding</keyword>
<dbReference type="SMART" id="SM00840">
    <property type="entry name" value="DALR_2"/>
    <property type="match status" value="1"/>
</dbReference>
<reference evidence="15" key="3">
    <citation type="journal article" date="2011" name="PLoS ONE">
        <title>Genome sequence of a mesophilic hydrogenotrophic methanogen Methanocella paludicola, the first cultivated representative of the order Methanocellales.</title>
        <authorList>
            <person name="Sakai S."/>
            <person name="Takaki Y."/>
            <person name="Shimamura S."/>
            <person name="Sekine M."/>
            <person name="Tajima T."/>
            <person name="Kosugi H."/>
            <person name="Ichikawa N."/>
            <person name="Tasumi E."/>
            <person name="Hiraki A.T."/>
            <person name="Shimizu A."/>
            <person name="Kato Y."/>
            <person name="Nishiko R."/>
            <person name="Mori K."/>
            <person name="Fujita N."/>
            <person name="Imachi H."/>
            <person name="Takai K."/>
        </authorList>
    </citation>
    <scope>NUCLEOTIDE SEQUENCE [LARGE SCALE GENOMIC DNA]</scope>
    <source>
        <strain evidence="15">DSM 17711 / JCM 13418 / NBRC 101707 / SANAE</strain>
    </source>
</reference>
<dbReference type="Pfam" id="PF01406">
    <property type="entry name" value="tRNA-synt_1e"/>
    <property type="match status" value="1"/>
</dbReference>
<feature type="binding site" evidence="12">
    <location>
        <position position="29"/>
    </location>
    <ligand>
        <name>Zn(2+)</name>
        <dbReference type="ChEBI" id="CHEBI:29105"/>
    </ligand>
</feature>
<feature type="binding site" evidence="12">
    <location>
        <position position="272"/>
    </location>
    <ligand>
        <name>ATP</name>
        <dbReference type="ChEBI" id="CHEBI:30616"/>
    </ligand>
</feature>
<gene>
    <name evidence="12 14" type="primary">cysS</name>
    <name evidence="14" type="ordered locus">MCP_1292</name>
</gene>
<dbReference type="NCBIfam" id="TIGR00435">
    <property type="entry name" value="cysS"/>
    <property type="match status" value="1"/>
</dbReference>
<dbReference type="InParanoid" id="D1YY42"/>
<dbReference type="InterPro" id="IPR015803">
    <property type="entry name" value="Cys-tRNA-ligase"/>
</dbReference>
<dbReference type="RefSeq" id="WP_012900043.1">
    <property type="nucleotide sequence ID" value="NC_013665.1"/>
</dbReference>
<dbReference type="GO" id="GO:0004817">
    <property type="term" value="F:cysteine-tRNA ligase activity"/>
    <property type="evidence" value="ECO:0007669"/>
    <property type="project" value="UniProtKB-UniRule"/>
</dbReference>
<evidence type="ECO:0000256" key="3">
    <source>
        <dbReference type="ARBA" id="ARBA00022490"/>
    </source>
</evidence>
<evidence type="ECO:0000256" key="7">
    <source>
        <dbReference type="ARBA" id="ARBA00022833"/>
    </source>
</evidence>
<dbReference type="InterPro" id="IPR014729">
    <property type="entry name" value="Rossmann-like_a/b/a_fold"/>
</dbReference>
<dbReference type="GO" id="GO:0005524">
    <property type="term" value="F:ATP binding"/>
    <property type="evidence" value="ECO:0007669"/>
    <property type="project" value="UniProtKB-UniRule"/>
</dbReference>
<dbReference type="InterPro" id="IPR015273">
    <property type="entry name" value="Cys-tRNA-synt_Ia_DALR"/>
</dbReference>
<dbReference type="PANTHER" id="PTHR10890:SF3">
    <property type="entry name" value="CYSTEINE--TRNA LIGASE, CYTOPLASMIC"/>
    <property type="match status" value="1"/>
</dbReference>
<keyword evidence="4 12" id="KW-0436">Ligase</keyword>
<dbReference type="EC" id="6.1.1.16" evidence="12"/>
<evidence type="ECO:0000256" key="10">
    <source>
        <dbReference type="ARBA" id="ARBA00023146"/>
    </source>
</evidence>
<dbReference type="InterPro" id="IPR024909">
    <property type="entry name" value="Cys-tRNA/MSH_ligase"/>
</dbReference>
<reference evidence="14 15" key="1">
    <citation type="journal article" date="2007" name="Appl. Environ. Microbiol.">
        <title>Isolation of key methanogens for global methane emission from rice paddy fields: a novel isolate affiliated with the clone cluster rice cluster I.</title>
        <authorList>
            <person name="Sakai S."/>
            <person name="Imachi H."/>
            <person name="Sekiguchi Y."/>
            <person name="Ohashi A."/>
            <person name="Harada H."/>
            <person name="Kamagata Y."/>
        </authorList>
    </citation>
    <scope>NUCLEOTIDE SEQUENCE [LARGE SCALE GENOMIC DNA]</scope>
    <source>
        <strain evidence="15">DSM 17711 / JCM 13418 / NBRC 101707 / SANAE</strain>
    </source>
</reference>
<dbReference type="OrthoDB" id="9445at2157"/>
<organism evidence="14 15">
    <name type="scientific">Methanocella paludicola (strain DSM 17711 / JCM 13418 / NBRC 101707 / SANAE)</name>
    <dbReference type="NCBI Taxonomy" id="304371"/>
    <lineage>
        <taxon>Archaea</taxon>
        <taxon>Methanobacteriati</taxon>
        <taxon>Methanobacteriota</taxon>
        <taxon>Stenosarchaea group</taxon>
        <taxon>Methanomicrobia</taxon>
        <taxon>Methanocellales</taxon>
        <taxon>Methanocellaceae</taxon>
        <taxon>Methanocella</taxon>
    </lineage>
</organism>
<evidence type="ECO:0000313" key="15">
    <source>
        <dbReference type="Proteomes" id="UP000001882"/>
    </source>
</evidence>
<keyword evidence="7 12" id="KW-0862">Zinc</keyword>
<dbReference type="SUPFAM" id="SSF47323">
    <property type="entry name" value="Anticodon-binding domain of a subclass of class I aminoacyl-tRNA synthetases"/>
    <property type="match status" value="1"/>
</dbReference>
<dbReference type="EMBL" id="AP011532">
    <property type="protein sequence ID" value="BAI61364.1"/>
    <property type="molecule type" value="Genomic_DNA"/>
</dbReference>
<protein>
    <recommendedName>
        <fullName evidence="12">Cysteine--tRNA ligase</fullName>
        <ecNumber evidence="12">6.1.1.16</ecNumber>
    </recommendedName>
    <alternativeName>
        <fullName evidence="12">Cysteinyl-tRNA synthetase</fullName>
        <shortName evidence="12">CysRS</shortName>
    </alternativeName>
</protein>
<keyword evidence="10 12" id="KW-0030">Aminoacyl-tRNA synthetase</keyword>
<reference evidence="14 15" key="2">
    <citation type="journal article" date="2008" name="Int. J. Syst. Evol. Microbiol.">
        <title>Methanocella paludicola gen. nov., sp. nov., a methane-producing archaeon, the first isolate of the lineage 'Rice Cluster I', and proposal of the new archaeal order Methanocellales ord. nov.</title>
        <authorList>
            <person name="Sakai S."/>
            <person name="Imachi H."/>
            <person name="Hanada S."/>
            <person name="Ohashi A."/>
            <person name="Harada H."/>
            <person name="Kamagata Y."/>
        </authorList>
    </citation>
    <scope>NUCLEOTIDE SEQUENCE [LARGE SCALE GENOMIC DNA]</scope>
    <source>
        <strain evidence="15">DSM 17711 / JCM 13418 / NBRC 101707 / SANAE</strain>
    </source>
</reference>
<comment type="catalytic activity">
    <reaction evidence="11 12">
        <text>tRNA(Cys) + L-cysteine + ATP = L-cysteinyl-tRNA(Cys) + AMP + diphosphate</text>
        <dbReference type="Rhea" id="RHEA:17773"/>
        <dbReference type="Rhea" id="RHEA-COMP:9661"/>
        <dbReference type="Rhea" id="RHEA-COMP:9679"/>
        <dbReference type="ChEBI" id="CHEBI:30616"/>
        <dbReference type="ChEBI" id="CHEBI:33019"/>
        <dbReference type="ChEBI" id="CHEBI:35235"/>
        <dbReference type="ChEBI" id="CHEBI:78442"/>
        <dbReference type="ChEBI" id="CHEBI:78517"/>
        <dbReference type="ChEBI" id="CHEBI:456215"/>
        <dbReference type="EC" id="6.1.1.16"/>
    </reaction>
</comment>
<dbReference type="FunFam" id="3.40.50.620:FF:000009">
    <property type="entry name" value="Cysteine--tRNA ligase"/>
    <property type="match status" value="1"/>
</dbReference>
<name>D1YY42_METPS</name>
<dbReference type="InterPro" id="IPR032678">
    <property type="entry name" value="tRNA-synt_1_cat_dom"/>
</dbReference>
<dbReference type="STRING" id="304371.MCP_1292"/>
<dbReference type="GeneID" id="8681268"/>
<dbReference type="Gene3D" id="1.20.120.1910">
    <property type="entry name" value="Cysteine-tRNA ligase, C-terminal anti-codon recognition domain"/>
    <property type="match status" value="1"/>
</dbReference>
<dbReference type="GO" id="GO:0005829">
    <property type="term" value="C:cytosol"/>
    <property type="evidence" value="ECO:0007669"/>
    <property type="project" value="TreeGrafter"/>
</dbReference>
<comment type="caution">
    <text evidence="12">Lacks conserved residue(s) required for the propagation of feature annotation.</text>
</comment>
<comment type="subcellular location">
    <subcellularLocation>
        <location evidence="1 12">Cytoplasm</location>
    </subcellularLocation>
</comment>
<evidence type="ECO:0000256" key="4">
    <source>
        <dbReference type="ARBA" id="ARBA00022598"/>
    </source>
</evidence>
<dbReference type="Proteomes" id="UP000001882">
    <property type="component" value="Chromosome"/>
</dbReference>
<evidence type="ECO:0000256" key="11">
    <source>
        <dbReference type="ARBA" id="ARBA00047398"/>
    </source>
</evidence>
<evidence type="ECO:0000256" key="1">
    <source>
        <dbReference type="ARBA" id="ARBA00004496"/>
    </source>
</evidence>
<evidence type="ECO:0000256" key="5">
    <source>
        <dbReference type="ARBA" id="ARBA00022723"/>
    </source>
</evidence>
<comment type="cofactor">
    <cofactor evidence="12">
        <name>Zn(2+)</name>
        <dbReference type="ChEBI" id="CHEBI:29105"/>
    </cofactor>
    <text evidence="12">Binds 1 zinc ion per subunit.</text>
</comment>
<dbReference type="CDD" id="cd00672">
    <property type="entry name" value="CysRS_core"/>
    <property type="match status" value="1"/>
</dbReference>
<evidence type="ECO:0000256" key="2">
    <source>
        <dbReference type="ARBA" id="ARBA00005594"/>
    </source>
</evidence>
<feature type="short sequence motif" description="'KMSKS' region" evidence="12">
    <location>
        <begin position="269"/>
        <end position="273"/>
    </location>
</feature>
<proteinExistence type="inferred from homology"/>
<sequence>MALRFYNTLASKVEDFVPLHDMEVKMYVCGPTVYDYCHMGHARAYVVFDTIRRYLQYKGYKVTYVQNFTDVDDKILKRAAEQNVPPKELAEKFINAYFEDMDRLNILRADYYPRVSQNLPAIIDMIKALVDKGYAYVSDGSVYFSVDSMSEKVGALSHQSYDALKVGARVEVDERKRNPMDFALWKASKPGEIISWESPWGPGRPGWHIECSAMSMTTLGPNIDIHGGGLDLVFPHHESEIMQTEAYTGKPPFAKYWIHNGFLLVNKEKMSKSLGNFFLVRDVLKKFSPDTVRFFILNTHYQSPLDFNDQALEDASRGLERIKNAISGIEARIRSPLAGAASIPGVPERLSESKKRFEERMDDNLDTREALAEIFELTRDVNRWLAEGDMPADQWKEVLDLYGIYSDVLGIKWTGSMEDLFASELLQLIVDIRDAVRKKKDYETSDLIRKRLKELGITIEDSKEGTKIKRI</sequence>
<dbReference type="AlphaFoldDB" id="D1YY42"/>
<keyword evidence="15" id="KW-1185">Reference proteome</keyword>
<feature type="binding site" evidence="12">
    <location>
        <position position="211"/>
    </location>
    <ligand>
        <name>Zn(2+)</name>
        <dbReference type="ChEBI" id="CHEBI:29105"/>
    </ligand>
</feature>
<accession>D1YY42</accession>
<dbReference type="Gene3D" id="3.40.50.620">
    <property type="entry name" value="HUPs"/>
    <property type="match status" value="1"/>
</dbReference>
<evidence type="ECO:0000256" key="12">
    <source>
        <dbReference type="HAMAP-Rule" id="MF_00041"/>
    </source>
</evidence>
<evidence type="ECO:0000256" key="6">
    <source>
        <dbReference type="ARBA" id="ARBA00022741"/>
    </source>
</evidence>
<dbReference type="GO" id="GO:0006423">
    <property type="term" value="P:cysteinyl-tRNA aminoacylation"/>
    <property type="evidence" value="ECO:0007669"/>
    <property type="project" value="UniProtKB-UniRule"/>
</dbReference>